<protein>
    <submittedName>
        <fullName evidence="2">Uncharacterized protein</fullName>
    </submittedName>
</protein>
<feature type="non-terminal residue" evidence="2">
    <location>
        <position position="67"/>
    </location>
</feature>
<feature type="non-terminal residue" evidence="2">
    <location>
        <position position="1"/>
    </location>
</feature>
<feature type="compositionally biased region" description="Polar residues" evidence="1">
    <location>
        <begin position="1"/>
        <end position="12"/>
    </location>
</feature>
<dbReference type="EMBL" id="HACG01050346">
    <property type="protein sequence ID" value="CEK97211.1"/>
    <property type="molecule type" value="Transcribed_RNA"/>
</dbReference>
<evidence type="ECO:0000256" key="1">
    <source>
        <dbReference type="SAM" id="MobiDB-lite"/>
    </source>
</evidence>
<accession>A0A0B7BXV1</accession>
<organism evidence="2">
    <name type="scientific">Arion vulgaris</name>
    <dbReference type="NCBI Taxonomy" id="1028688"/>
    <lineage>
        <taxon>Eukaryota</taxon>
        <taxon>Metazoa</taxon>
        <taxon>Spiralia</taxon>
        <taxon>Lophotrochozoa</taxon>
        <taxon>Mollusca</taxon>
        <taxon>Gastropoda</taxon>
        <taxon>Heterobranchia</taxon>
        <taxon>Euthyneura</taxon>
        <taxon>Panpulmonata</taxon>
        <taxon>Eupulmonata</taxon>
        <taxon>Stylommatophora</taxon>
        <taxon>Helicina</taxon>
        <taxon>Arionoidea</taxon>
        <taxon>Arionidae</taxon>
        <taxon>Arion</taxon>
    </lineage>
</organism>
<gene>
    <name evidence="2" type="primary">ORF215061</name>
</gene>
<sequence>QIEKLQSNSKFQESSDMRKPQTEAINHADINSYQQASHNKLELSNGIPVPMPIIDARALYNKRGNNE</sequence>
<evidence type="ECO:0000313" key="2">
    <source>
        <dbReference type="EMBL" id="CEK97211.1"/>
    </source>
</evidence>
<proteinExistence type="predicted"/>
<reference evidence="2" key="1">
    <citation type="submission" date="2014-12" db="EMBL/GenBank/DDBJ databases">
        <title>Insight into the proteome of Arion vulgaris.</title>
        <authorList>
            <person name="Aradska J."/>
            <person name="Bulat T."/>
            <person name="Smidak R."/>
            <person name="Sarate P."/>
            <person name="Gangsoo J."/>
            <person name="Sialana F."/>
            <person name="Bilban M."/>
            <person name="Lubec G."/>
        </authorList>
    </citation>
    <scope>NUCLEOTIDE SEQUENCE</scope>
    <source>
        <tissue evidence="2">Skin</tissue>
    </source>
</reference>
<feature type="region of interest" description="Disordered" evidence="1">
    <location>
        <begin position="1"/>
        <end position="37"/>
    </location>
</feature>
<dbReference type="AlphaFoldDB" id="A0A0B7BXV1"/>
<name>A0A0B7BXV1_9EUPU</name>